<evidence type="ECO:0000256" key="6">
    <source>
        <dbReference type="HAMAP-Rule" id="MF_01216"/>
    </source>
</evidence>
<dbReference type="Pfam" id="PF02525">
    <property type="entry name" value="Flavodoxin_2"/>
    <property type="match status" value="1"/>
</dbReference>
<name>A0ABP3YJI7_9PSEU</name>
<comment type="cofactor">
    <cofactor evidence="6">
        <name>FMN</name>
        <dbReference type="ChEBI" id="CHEBI:58210"/>
    </cofactor>
    <text evidence="6">Binds 1 FMN per subunit.</text>
</comment>
<evidence type="ECO:0000256" key="5">
    <source>
        <dbReference type="ARBA" id="ARBA00048542"/>
    </source>
</evidence>
<dbReference type="InterPro" id="IPR023048">
    <property type="entry name" value="NADH:quinone_OxRdtase_FMN_depd"/>
</dbReference>
<protein>
    <recommendedName>
        <fullName evidence="6">FMN dependent NADH:quinone oxidoreductase</fullName>
        <ecNumber evidence="6">1.6.5.-</ecNumber>
    </recommendedName>
    <alternativeName>
        <fullName evidence="6">Azo-dye reductase</fullName>
    </alternativeName>
    <alternativeName>
        <fullName evidence="6">FMN-dependent NADH-azo compound oxidoreductase</fullName>
    </alternativeName>
    <alternativeName>
        <fullName evidence="6">FMN-dependent NADH-azoreductase</fullName>
        <ecNumber evidence="6">1.7.1.17</ecNumber>
    </alternativeName>
</protein>
<comment type="caution">
    <text evidence="6">Lacks conserved residue(s) required for the propagation of feature annotation.</text>
</comment>
<comment type="function">
    <text evidence="6">Quinone reductase that provides resistance to thiol-specific stress caused by electrophilic quinones.</text>
</comment>
<feature type="binding site" evidence="6">
    <location>
        <position position="9"/>
    </location>
    <ligand>
        <name>FMN</name>
        <dbReference type="ChEBI" id="CHEBI:58210"/>
    </ligand>
</feature>
<evidence type="ECO:0000256" key="1">
    <source>
        <dbReference type="ARBA" id="ARBA00022630"/>
    </source>
</evidence>
<dbReference type="RefSeq" id="WP_343944253.1">
    <property type="nucleotide sequence ID" value="NZ_BAAAHP010000163.1"/>
</dbReference>
<dbReference type="Gene3D" id="3.40.50.360">
    <property type="match status" value="1"/>
</dbReference>
<keyword evidence="4 6" id="KW-0520">NAD</keyword>
<keyword evidence="1 6" id="KW-0285">Flavoprotein</keyword>
<dbReference type="HAMAP" id="MF_01216">
    <property type="entry name" value="Azoreductase_type1"/>
    <property type="match status" value="1"/>
</dbReference>
<dbReference type="InterPro" id="IPR003680">
    <property type="entry name" value="Flavodoxin_fold"/>
</dbReference>
<feature type="binding site" evidence="6">
    <location>
        <begin position="133"/>
        <end position="136"/>
    </location>
    <ligand>
        <name>FMN</name>
        <dbReference type="ChEBI" id="CHEBI:58210"/>
    </ligand>
</feature>
<proteinExistence type="inferred from homology"/>
<dbReference type="EC" id="1.6.5.-" evidence="6"/>
<comment type="catalytic activity">
    <reaction evidence="5">
        <text>N,N-dimethyl-1,4-phenylenediamine + anthranilate + 2 NAD(+) = 2-(4-dimethylaminophenyl)diazenylbenzoate + 2 NADH + 2 H(+)</text>
        <dbReference type="Rhea" id="RHEA:55872"/>
        <dbReference type="ChEBI" id="CHEBI:15378"/>
        <dbReference type="ChEBI" id="CHEBI:15783"/>
        <dbReference type="ChEBI" id="CHEBI:16567"/>
        <dbReference type="ChEBI" id="CHEBI:57540"/>
        <dbReference type="ChEBI" id="CHEBI:57945"/>
        <dbReference type="ChEBI" id="CHEBI:71579"/>
        <dbReference type="EC" id="1.7.1.17"/>
    </reaction>
    <physiologicalReaction direction="right-to-left" evidence="5">
        <dbReference type="Rhea" id="RHEA:55874"/>
    </physiologicalReaction>
</comment>
<evidence type="ECO:0000256" key="4">
    <source>
        <dbReference type="ARBA" id="ARBA00023027"/>
    </source>
</evidence>
<feature type="domain" description="Flavodoxin-like fold" evidence="7">
    <location>
        <begin position="1"/>
        <end position="158"/>
    </location>
</feature>
<dbReference type="InterPro" id="IPR029039">
    <property type="entry name" value="Flavoprotein-like_sf"/>
</dbReference>
<comment type="similarity">
    <text evidence="6">Belongs to the azoreductase type 1 family.</text>
</comment>
<organism evidence="8 9">
    <name type="scientific">Pseudonocardia zijingensis</name>
    <dbReference type="NCBI Taxonomy" id="153376"/>
    <lineage>
        <taxon>Bacteria</taxon>
        <taxon>Bacillati</taxon>
        <taxon>Actinomycetota</taxon>
        <taxon>Actinomycetes</taxon>
        <taxon>Pseudonocardiales</taxon>
        <taxon>Pseudonocardiaceae</taxon>
        <taxon>Pseudonocardia</taxon>
    </lineage>
</organism>
<sequence length="216" mass="22888">MSVLRIDASIQGPRSASSELADAVEAEWSATRPGTTFIRRHLGAEPLSADAWTTAIHGGFTPEEHRTPAQRDAIALARTLADELRRADAAILALPLYNWGVSQHVKTWIDLTVAGGENGERLLDGKPAIVLTTRGGGYGPGTPREGWDHNTAYLRRIVADVWGADLTLIERELTLAGVNPAMEPLLETAALMKKDALEAASQAGRAAAAAAAAPRG</sequence>
<keyword evidence="2 6" id="KW-0288">FMN</keyword>
<reference evidence="9" key="1">
    <citation type="journal article" date="2019" name="Int. J. Syst. Evol. Microbiol.">
        <title>The Global Catalogue of Microorganisms (GCM) 10K type strain sequencing project: providing services to taxonomists for standard genome sequencing and annotation.</title>
        <authorList>
            <consortium name="The Broad Institute Genomics Platform"/>
            <consortium name="The Broad Institute Genome Sequencing Center for Infectious Disease"/>
            <person name="Wu L."/>
            <person name="Ma J."/>
        </authorList>
    </citation>
    <scope>NUCLEOTIDE SEQUENCE [LARGE SCALE GENOMIC DNA]</scope>
    <source>
        <strain evidence="9">JCM 11117</strain>
    </source>
</reference>
<comment type="function">
    <text evidence="6">Also exhibits azoreductase activity. Catalyzes the reductive cleavage of the azo bond in aromatic azo compounds to the corresponding amines.</text>
</comment>
<gene>
    <name evidence="6" type="primary">azoR</name>
    <name evidence="8" type="ORF">GCM10009559_52560</name>
</gene>
<accession>A0ABP3YJI7</accession>
<dbReference type="InterPro" id="IPR050104">
    <property type="entry name" value="FMN-dep_NADH:Q_OxRdtase_AzoR1"/>
</dbReference>
<comment type="subunit">
    <text evidence="6">Homodimer.</text>
</comment>
<keyword evidence="3 6" id="KW-0560">Oxidoreductase</keyword>
<evidence type="ECO:0000259" key="7">
    <source>
        <dbReference type="Pfam" id="PF02525"/>
    </source>
</evidence>
<keyword evidence="9" id="KW-1185">Reference proteome</keyword>
<comment type="catalytic activity">
    <reaction evidence="6">
        <text>2 a quinone + NADH + H(+) = 2 a 1,4-benzosemiquinone + NAD(+)</text>
        <dbReference type="Rhea" id="RHEA:65952"/>
        <dbReference type="ChEBI" id="CHEBI:15378"/>
        <dbReference type="ChEBI" id="CHEBI:57540"/>
        <dbReference type="ChEBI" id="CHEBI:57945"/>
        <dbReference type="ChEBI" id="CHEBI:132124"/>
        <dbReference type="ChEBI" id="CHEBI:134225"/>
    </reaction>
</comment>
<evidence type="ECO:0000313" key="8">
    <source>
        <dbReference type="EMBL" id="GAA0895738.1"/>
    </source>
</evidence>
<evidence type="ECO:0000256" key="2">
    <source>
        <dbReference type="ARBA" id="ARBA00022643"/>
    </source>
</evidence>
<dbReference type="EMBL" id="BAAAHP010000163">
    <property type="protein sequence ID" value="GAA0895738.1"/>
    <property type="molecule type" value="Genomic_DNA"/>
</dbReference>
<dbReference type="SUPFAM" id="SSF52218">
    <property type="entry name" value="Flavoproteins"/>
    <property type="match status" value="1"/>
</dbReference>
<feature type="binding site" evidence="6">
    <location>
        <begin position="15"/>
        <end position="17"/>
    </location>
    <ligand>
        <name>FMN</name>
        <dbReference type="ChEBI" id="CHEBI:58210"/>
    </ligand>
</feature>
<dbReference type="PANTHER" id="PTHR43741">
    <property type="entry name" value="FMN-DEPENDENT NADH-AZOREDUCTASE 1"/>
    <property type="match status" value="1"/>
</dbReference>
<comment type="caution">
    <text evidence="8">The sequence shown here is derived from an EMBL/GenBank/DDBJ whole genome shotgun (WGS) entry which is preliminary data.</text>
</comment>
<evidence type="ECO:0000313" key="9">
    <source>
        <dbReference type="Proteomes" id="UP001499967"/>
    </source>
</evidence>
<dbReference type="PANTHER" id="PTHR43741:SF4">
    <property type="entry name" value="FMN-DEPENDENT NADH:QUINONE OXIDOREDUCTASE"/>
    <property type="match status" value="1"/>
</dbReference>
<dbReference type="EC" id="1.7.1.17" evidence="6"/>
<evidence type="ECO:0000256" key="3">
    <source>
        <dbReference type="ARBA" id="ARBA00023002"/>
    </source>
</evidence>
<dbReference type="Proteomes" id="UP001499967">
    <property type="component" value="Unassembled WGS sequence"/>
</dbReference>